<feature type="transmembrane region" description="Helical" evidence="5">
    <location>
        <begin position="21"/>
        <end position="45"/>
    </location>
</feature>
<dbReference type="OrthoDB" id="9787902at2"/>
<sequence>MTKKAHGAEEMLGHRPISRRVFLKLSGTGIIGASLLGIAGCAGGASSSSNKMLRLGNIGWDENVAVSNLTKVLLEEELGYEKVELRTLDVAPLFAGVARGDLDAFQDVWLPKTHKTYWEEYKDQVVNLGRWYKGEANLGLAVPDYVEAQSIADLNKYRSEFGGEIIGIEAGSGIMRITEQEVIPGYKLNFELVPSSTPAMLAALKKAVESKDPIVVTAWKPHWMFTAYPLRYLKDPKNLFGGSETPVAIARQGLREDLPDAFAFLDALTLDERQLGSLELEIQKAGEPVKGAKNWLKGNRDVVNPWVEAAQKA</sequence>
<dbReference type="GO" id="GO:0015226">
    <property type="term" value="F:carnitine transmembrane transporter activity"/>
    <property type="evidence" value="ECO:0007669"/>
    <property type="project" value="TreeGrafter"/>
</dbReference>
<dbReference type="RefSeq" id="WP_011564536.1">
    <property type="nucleotide sequence ID" value="NC_008148.1"/>
</dbReference>
<evidence type="ECO:0000256" key="1">
    <source>
        <dbReference type="ARBA" id="ARBA00004236"/>
    </source>
</evidence>
<dbReference type="Proteomes" id="UP000006637">
    <property type="component" value="Chromosome"/>
</dbReference>
<dbReference type="AlphaFoldDB" id="Q1AVQ9"/>
<evidence type="ECO:0000256" key="3">
    <source>
        <dbReference type="ARBA" id="ARBA00022475"/>
    </source>
</evidence>
<accession>Q1AVQ9</accession>
<organism evidence="7 8">
    <name type="scientific">Rubrobacter xylanophilus (strain DSM 9941 / JCM 11954 / NBRC 16129 / PRD-1)</name>
    <dbReference type="NCBI Taxonomy" id="266117"/>
    <lineage>
        <taxon>Bacteria</taxon>
        <taxon>Bacillati</taxon>
        <taxon>Actinomycetota</taxon>
        <taxon>Rubrobacteria</taxon>
        <taxon>Rubrobacterales</taxon>
        <taxon>Rubrobacteraceae</taxon>
        <taxon>Rubrobacter</taxon>
    </lineage>
</organism>
<evidence type="ECO:0000256" key="4">
    <source>
        <dbReference type="ARBA" id="ARBA00023136"/>
    </source>
</evidence>
<comment type="subcellular location">
    <subcellularLocation>
        <location evidence="1">Cell membrane</location>
    </subcellularLocation>
</comment>
<keyword evidence="5" id="KW-1133">Transmembrane helix</keyword>
<evidence type="ECO:0000256" key="5">
    <source>
        <dbReference type="SAM" id="Phobius"/>
    </source>
</evidence>
<protein>
    <submittedName>
        <fullName evidence="7">Twin-arginine translocation pathway signal</fullName>
    </submittedName>
</protein>
<dbReference type="CDD" id="cd13639">
    <property type="entry name" value="PBP2_OpuAC_like"/>
    <property type="match status" value="1"/>
</dbReference>
<dbReference type="KEGG" id="rxy:Rxyl_1557"/>
<dbReference type="Pfam" id="PF04069">
    <property type="entry name" value="OpuAC"/>
    <property type="match status" value="1"/>
</dbReference>
<dbReference type="PANTHER" id="PTHR47737:SF1">
    <property type="entry name" value="GLYCINE BETAINE_PROLINE BETAINE TRANSPORT SYSTEM PERMEASE PROTEIN PROW"/>
    <property type="match status" value="1"/>
</dbReference>
<keyword evidence="8" id="KW-1185">Reference proteome</keyword>
<dbReference type="eggNOG" id="COG2113">
    <property type="taxonomic scope" value="Bacteria"/>
</dbReference>
<dbReference type="Gene3D" id="3.40.190.100">
    <property type="entry name" value="Glycine betaine-binding periplasmic protein, domain 2"/>
    <property type="match status" value="1"/>
</dbReference>
<evidence type="ECO:0000256" key="2">
    <source>
        <dbReference type="ARBA" id="ARBA00022448"/>
    </source>
</evidence>
<dbReference type="GO" id="GO:0005275">
    <property type="term" value="F:amine transmembrane transporter activity"/>
    <property type="evidence" value="ECO:0007669"/>
    <property type="project" value="TreeGrafter"/>
</dbReference>
<dbReference type="HOGENOM" id="CLU_008673_1_0_11"/>
<dbReference type="STRING" id="266117.Rxyl_1557"/>
<keyword evidence="5" id="KW-0812">Transmembrane</keyword>
<dbReference type="EMBL" id="CP000386">
    <property type="protein sequence ID" value="ABG04519.1"/>
    <property type="molecule type" value="Genomic_DNA"/>
</dbReference>
<dbReference type="GO" id="GO:0015871">
    <property type="term" value="P:choline transport"/>
    <property type="evidence" value="ECO:0007669"/>
    <property type="project" value="TreeGrafter"/>
</dbReference>
<dbReference type="SUPFAM" id="SSF53850">
    <property type="entry name" value="Periplasmic binding protein-like II"/>
    <property type="match status" value="1"/>
</dbReference>
<name>Q1AVQ9_RUBXD</name>
<dbReference type="PANTHER" id="PTHR47737">
    <property type="entry name" value="GLYCINE BETAINE/PROLINE BETAINE TRANSPORT SYSTEM PERMEASE PROTEIN PROW"/>
    <property type="match status" value="1"/>
</dbReference>
<evidence type="ECO:0000313" key="8">
    <source>
        <dbReference type="Proteomes" id="UP000006637"/>
    </source>
</evidence>
<keyword evidence="3" id="KW-1003">Cell membrane</keyword>
<evidence type="ECO:0000313" key="7">
    <source>
        <dbReference type="EMBL" id="ABG04519.1"/>
    </source>
</evidence>
<dbReference type="InterPro" id="IPR006311">
    <property type="entry name" value="TAT_signal"/>
</dbReference>
<reference evidence="7 8" key="1">
    <citation type="submission" date="2006-06" db="EMBL/GenBank/DDBJ databases">
        <title>Complete sequence of Rubrobacter xylanophilus DSM 9941.</title>
        <authorList>
            <consortium name="US DOE Joint Genome Institute"/>
            <person name="Copeland A."/>
            <person name="Lucas S."/>
            <person name="Lapidus A."/>
            <person name="Barry K."/>
            <person name="Detter J.C."/>
            <person name="Glavina del Rio T."/>
            <person name="Hammon N."/>
            <person name="Israni S."/>
            <person name="Dalin E."/>
            <person name="Tice H."/>
            <person name="Pitluck S."/>
            <person name="Munk A.C."/>
            <person name="Brettin T."/>
            <person name="Bruce D."/>
            <person name="Han C."/>
            <person name="Tapia R."/>
            <person name="Gilna P."/>
            <person name="Schmutz J."/>
            <person name="Larimer F."/>
            <person name="Land M."/>
            <person name="Hauser L."/>
            <person name="Kyrpides N."/>
            <person name="Lykidis A."/>
            <person name="da Costa M.S."/>
            <person name="Rainey F.A."/>
            <person name="Empadinhas N."/>
            <person name="Jolivet E."/>
            <person name="Battista J.R."/>
            <person name="Richardson P."/>
        </authorList>
    </citation>
    <scope>NUCLEOTIDE SEQUENCE [LARGE SCALE GENOMIC DNA]</scope>
    <source>
        <strain evidence="8">DSM 9941 / NBRC 16129 / PRD-1</strain>
    </source>
</reference>
<dbReference type="PhylomeDB" id="Q1AVQ9"/>
<dbReference type="PROSITE" id="PS51318">
    <property type="entry name" value="TAT"/>
    <property type="match status" value="1"/>
</dbReference>
<proteinExistence type="predicted"/>
<evidence type="ECO:0000259" key="6">
    <source>
        <dbReference type="Pfam" id="PF04069"/>
    </source>
</evidence>
<dbReference type="GO" id="GO:0043190">
    <property type="term" value="C:ATP-binding cassette (ABC) transporter complex"/>
    <property type="evidence" value="ECO:0007669"/>
    <property type="project" value="InterPro"/>
</dbReference>
<dbReference type="Gene3D" id="3.40.190.10">
    <property type="entry name" value="Periplasmic binding protein-like II"/>
    <property type="match status" value="1"/>
</dbReference>
<feature type="domain" description="ABC-type glycine betaine transport system substrate-binding" evidence="6">
    <location>
        <begin position="52"/>
        <end position="297"/>
    </location>
</feature>
<keyword evidence="2" id="KW-0813">Transport</keyword>
<dbReference type="InterPro" id="IPR007210">
    <property type="entry name" value="ABC_Gly_betaine_transp_sub-bd"/>
</dbReference>
<keyword evidence="4 5" id="KW-0472">Membrane</keyword>
<gene>
    <name evidence="7" type="ordered locus">Rxyl_1557</name>
</gene>
<dbReference type="GO" id="GO:0031460">
    <property type="term" value="P:glycine betaine transport"/>
    <property type="evidence" value="ECO:0007669"/>
    <property type="project" value="TreeGrafter"/>
</dbReference>